<reference evidence="2" key="1">
    <citation type="submission" date="2020-08" db="EMBL/GenBank/DDBJ databases">
        <title>Multicomponent nature underlies the extraordinary mechanical properties of spider dragline silk.</title>
        <authorList>
            <person name="Kono N."/>
            <person name="Nakamura H."/>
            <person name="Mori M."/>
            <person name="Yoshida Y."/>
            <person name="Ohtoshi R."/>
            <person name="Malay A.D."/>
            <person name="Moran D.A.P."/>
            <person name="Tomita M."/>
            <person name="Numata K."/>
            <person name="Arakawa K."/>
        </authorList>
    </citation>
    <scope>NUCLEOTIDE SEQUENCE</scope>
</reference>
<dbReference type="InterPro" id="IPR012337">
    <property type="entry name" value="RNaseH-like_sf"/>
</dbReference>
<organism evidence="2 3">
    <name type="scientific">Nephila pilipes</name>
    <name type="common">Giant wood spider</name>
    <name type="synonym">Nephila maculata</name>
    <dbReference type="NCBI Taxonomy" id="299642"/>
    <lineage>
        <taxon>Eukaryota</taxon>
        <taxon>Metazoa</taxon>
        <taxon>Ecdysozoa</taxon>
        <taxon>Arthropoda</taxon>
        <taxon>Chelicerata</taxon>
        <taxon>Arachnida</taxon>
        <taxon>Araneae</taxon>
        <taxon>Araneomorphae</taxon>
        <taxon>Entelegynae</taxon>
        <taxon>Araneoidea</taxon>
        <taxon>Nephilidae</taxon>
        <taxon>Nephila</taxon>
    </lineage>
</organism>
<dbReference type="Proteomes" id="UP000887013">
    <property type="component" value="Unassembled WGS sequence"/>
</dbReference>
<name>A0A8X6TXA0_NEPPI</name>
<feature type="domain" description="Integrase zinc-binding" evidence="1">
    <location>
        <begin position="264"/>
        <end position="318"/>
    </location>
</feature>
<dbReference type="Gene3D" id="3.30.420.10">
    <property type="entry name" value="Ribonuclease H-like superfamily/Ribonuclease H"/>
    <property type="match status" value="1"/>
</dbReference>
<sequence>MRFVRVRFFVNNLFDEVVMFCDVLRLNAFASVWRDKTTIIGIGCGRGVFSTPILTIQMQTRIETLSYRRKIGALKLVERLMIRNDFWMTYSPTVRRYFSLSRAVDKHCTNFDVEVDAVHMALTETAKREEQNIVIFIDSQATIRAISSVMPSKNSSALECQLLIVSMIKKMDAMLFYSGYQVIVVSQGNEFADSSAKARSNLLQPDPPGPVDYHEIALSQTNDYELTDLLKTENSLNLKNVKLLNSDVELYCDLSTYTARPYMPEKFRKICFDCIHNLAHPAIKTTSKLVRIHYVWPSINKDCIAWAKQCISFQRSKVHRHT</sequence>
<dbReference type="AlphaFoldDB" id="A0A8X6TXA0"/>
<dbReference type="InterPro" id="IPR041588">
    <property type="entry name" value="Integrase_H2C2"/>
</dbReference>
<comment type="caution">
    <text evidence="2">The sequence shown here is derived from an EMBL/GenBank/DDBJ whole genome shotgun (WGS) entry which is preliminary data.</text>
</comment>
<keyword evidence="3" id="KW-1185">Reference proteome</keyword>
<dbReference type="GO" id="GO:0003676">
    <property type="term" value="F:nucleic acid binding"/>
    <property type="evidence" value="ECO:0007669"/>
    <property type="project" value="InterPro"/>
</dbReference>
<evidence type="ECO:0000313" key="3">
    <source>
        <dbReference type="Proteomes" id="UP000887013"/>
    </source>
</evidence>
<evidence type="ECO:0000313" key="2">
    <source>
        <dbReference type="EMBL" id="GFT66769.1"/>
    </source>
</evidence>
<proteinExistence type="predicted"/>
<dbReference type="SUPFAM" id="SSF53098">
    <property type="entry name" value="Ribonuclease H-like"/>
    <property type="match status" value="1"/>
</dbReference>
<accession>A0A8X6TXA0</accession>
<dbReference type="OrthoDB" id="1739170at2759"/>
<gene>
    <name evidence="2" type="primary">RF55_19389</name>
    <name evidence="2" type="ORF">NPIL_456661</name>
</gene>
<protein>
    <submittedName>
        <fullName evidence="2">Pol polyprotein</fullName>
    </submittedName>
</protein>
<evidence type="ECO:0000259" key="1">
    <source>
        <dbReference type="Pfam" id="PF17921"/>
    </source>
</evidence>
<dbReference type="Gene3D" id="1.10.340.70">
    <property type="match status" value="1"/>
</dbReference>
<dbReference type="InterPro" id="IPR036397">
    <property type="entry name" value="RNaseH_sf"/>
</dbReference>
<dbReference type="EMBL" id="BMAW01115597">
    <property type="protein sequence ID" value="GFT66769.1"/>
    <property type="molecule type" value="Genomic_DNA"/>
</dbReference>
<dbReference type="Pfam" id="PF17921">
    <property type="entry name" value="Integrase_H2C2"/>
    <property type="match status" value="1"/>
</dbReference>